<accession>A0A9P6A384</accession>
<name>A0A9P6A384_PLEER</name>
<sequence length="142" mass="16140">MQCQTNKSAWFSLHHQAPTALISPFSQGLVVPCTQIQAAWLALKLSLDSTVFVYCVPSVRSIKRLQMTVLFHAGLSAVYWDKMWKEFMTNSLVVDHQSVIHHHGEPPLARRRGYCLLTLDVDSPRWKALRKTTHTFPAPEAL</sequence>
<dbReference type="AlphaFoldDB" id="A0A9P6A384"/>
<dbReference type="EMBL" id="MU154539">
    <property type="protein sequence ID" value="KAF9498043.1"/>
    <property type="molecule type" value="Genomic_DNA"/>
</dbReference>
<evidence type="ECO:0000313" key="2">
    <source>
        <dbReference type="Proteomes" id="UP000807025"/>
    </source>
</evidence>
<comment type="caution">
    <text evidence="1">The sequence shown here is derived from an EMBL/GenBank/DDBJ whole genome shotgun (WGS) entry which is preliminary data.</text>
</comment>
<protein>
    <submittedName>
        <fullName evidence="1">Uncharacterized protein</fullName>
    </submittedName>
</protein>
<reference evidence="1" key="1">
    <citation type="submission" date="2020-11" db="EMBL/GenBank/DDBJ databases">
        <authorList>
            <consortium name="DOE Joint Genome Institute"/>
            <person name="Ahrendt S."/>
            <person name="Riley R."/>
            <person name="Andreopoulos W."/>
            <person name="Labutti K."/>
            <person name="Pangilinan J."/>
            <person name="Ruiz-Duenas F.J."/>
            <person name="Barrasa J.M."/>
            <person name="Sanchez-Garcia M."/>
            <person name="Camarero S."/>
            <person name="Miyauchi S."/>
            <person name="Serrano A."/>
            <person name="Linde D."/>
            <person name="Babiker R."/>
            <person name="Drula E."/>
            <person name="Ayuso-Fernandez I."/>
            <person name="Pacheco R."/>
            <person name="Padilla G."/>
            <person name="Ferreira P."/>
            <person name="Barriuso J."/>
            <person name="Kellner H."/>
            <person name="Castanera R."/>
            <person name="Alfaro M."/>
            <person name="Ramirez L."/>
            <person name="Pisabarro A.G."/>
            <person name="Kuo A."/>
            <person name="Tritt A."/>
            <person name="Lipzen A."/>
            <person name="He G."/>
            <person name="Yan M."/>
            <person name="Ng V."/>
            <person name="Cullen D."/>
            <person name="Martin F."/>
            <person name="Rosso M.-N."/>
            <person name="Henrissat B."/>
            <person name="Hibbett D."/>
            <person name="Martinez A.T."/>
            <person name="Grigoriev I.V."/>
        </authorList>
    </citation>
    <scope>NUCLEOTIDE SEQUENCE</scope>
    <source>
        <strain evidence="1">ATCC 90797</strain>
    </source>
</reference>
<keyword evidence="2" id="KW-1185">Reference proteome</keyword>
<organism evidence="1 2">
    <name type="scientific">Pleurotus eryngii</name>
    <name type="common">Boletus of the steppes</name>
    <dbReference type="NCBI Taxonomy" id="5323"/>
    <lineage>
        <taxon>Eukaryota</taxon>
        <taxon>Fungi</taxon>
        <taxon>Dikarya</taxon>
        <taxon>Basidiomycota</taxon>
        <taxon>Agaricomycotina</taxon>
        <taxon>Agaricomycetes</taxon>
        <taxon>Agaricomycetidae</taxon>
        <taxon>Agaricales</taxon>
        <taxon>Pleurotineae</taxon>
        <taxon>Pleurotaceae</taxon>
        <taxon>Pleurotus</taxon>
    </lineage>
</organism>
<gene>
    <name evidence="1" type="ORF">BDN71DRAFT_431156</name>
</gene>
<dbReference type="Proteomes" id="UP000807025">
    <property type="component" value="Unassembled WGS sequence"/>
</dbReference>
<evidence type="ECO:0000313" key="1">
    <source>
        <dbReference type="EMBL" id="KAF9498043.1"/>
    </source>
</evidence>
<proteinExistence type="predicted"/>